<accession>A0A0A5GJS8</accession>
<keyword evidence="2 3" id="KW-0560">Oxidoreductase</keyword>
<dbReference type="InterPro" id="IPR012394">
    <property type="entry name" value="Aldehyde_DH_NAD(P)"/>
</dbReference>
<dbReference type="SUPFAM" id="SSF53720">
    <property type="entry name" value="ALDH-like"/>
    <property type="match status" value="1"/>
</dbReference>
<dbReference type="FunFam" id="3.40.605.10:FF:000005">
    <property type="entry name" value="Succinate-semialdehyde dehydrogenase I"/>
    <property type="match status" value="1"/>
</dbReference>
<dbReference type="GO" id="GO:0004777">
    <property type="term" value="F:succinate-semialdehyde dehydrogenase (NAD+) activity"/>
    <property type="evidence" value="ECO:0007669"/>
    <property type="project" value="TreeGrafter"/>
</dbReference>
<dbReference type="InterPro" id="IPR016163">
    <property type="entry name" value="Ald_DH_C"/>
</dbReference>
<comment type="similarity">
    <text evidence="1 3">Belongs to the aldehyde dehydrogenase family.</text>
</comment>
<evidence type="ECO:0000313" key="7">
    <source>
        <dbReference type="Proteomes" id="UP000030528"/>
    </source>
</evidence>
<organism evidence="6 7">
    <name type="scientific">Pontibacillus halophilus JSM 076056 = DSM 19796</name>
    <dbReference type="NCBI Taxonomy" id="1385510"/>
    <lineage>
        <taxon>Bacteria</taxon>
        <taxon>Bacillati</taxon>
        <taxon>Bacillota</taxon>
        <taxon>Bacilli</taxon>
        <taxon>Bacillales</taxon>
        <taxon>Bacillaceae</taxon>
        <taxon>Pontibacillus</taxon>
    </lineage>
</organism>
<protein>
    <recommendedName>
        <fullName evidence="3">Aldehyde dehydrogenase</fullName>
    </recommendedName>
</protein>
<sequence>MEIIINGEKRGADNVIEVINPFTQRVIDTVPNASEEDLRDAVDSAHRAFMKWKVESADTRAAFLMNWFQVIQIHKEELAELMTMEQGKPLKEALGEITYANSYISWFAEEAKRIYGQTIPASSPGKRIFVQKQPVGVVAAITPWNFPAAMITRKVAPAIAAGCSVVIKPAEETPLTALRLVELAHEAGAPAGLINIVTGDAERIGDTLLGDERVRKLSFTGSTEVGKLLMKKSADTMKRISLELGGQAPFIVLSDADLDKAVAGAIASKFRNAGQTCICSNRFYVHHSIAESFTSKLKEAVAELRVGDGLDQETDIGPLIDEGAYDKVKRHIDNAVENGASLVVGGVVDDTSQGYFVEPTILSGAEDDMLCMTEETFGPVLPIATFEDEEEAIARANDTPFGLSAYLFTQDISKAVRLSEQLEYGIIGLNDGAPSAAQAPFGGMKESGMGREGGPQGIEEYLETKYLSLGL</sequence>
<dbReference type="InterPro" id="IPR016162">
    <property type="entry name" value="Ald_DH_N"/>
</dbReference>
<evidence type="ECO:0000256" key="1">
    <source>
        <dbReference type="ARBA" id="ARBA00009986"/>
    </source>
</evidence>
<reference evidence="6 7" key="1">
    <citation type="submission" date="2013-08" db="EMBL/GenBank/DDBJ databases">
        <authorList>
            <person name="Huang J."/>
            <person name="Wang G."/>
        </authorList>
    </citation>
    <scope>NUCLEOTIDE SEQUENCE [LARGE SCALE GENOMIC DNA]</scope>
    <source>
        <strain evidence="6 7">JSM 076056</strain>
    </source>
</reference>
<dbReference type="OrthoDB" id="9762913at2"/>
<evidence type="ECO:0000259" key="5">
    <source>
        <dbReference type="Pfam" id="PF00171"/>
    </source>
</evidence>
<comment type="caution">
    <text evidence="6">The sequence shown here is derived from an EMBL/GenBank/DDBJ whole genome shotgun (WGS) entry which is preliminary data.</text>
</comment>
<dbReference type="FunFam" id="3.40.605.10:FF:000026">
    <property type="entry name" value="Aldehyde dehydrogenase, putative"/>
    <property type="match status" value="1"/>
</dbReference>
<dbReference type="PANTHER" id="PTHR43353">
    <property type="entry name" value="SUCCINATE-SEMIALDEHYDE DEHYDROGENASE, MITOCHONDRIAL"/>
    <property type="match status" value="1"/>
</dbReference>
<dbReference type="InterPro" id="IPR016161">
    <property type="entry name" value="Ald_DH/histidinol_DH"/>
</dbReference>
<dbReference type="InterPro" id="IPR016160">
    <property type="entry name" value="Ald_DH_CS_CYS"/>
</dbReference>
<evidence type="ECO:0000313" key="6">
    <source>
        <dbReference type="EMBL" id="KGX92264.1"/>
    </source>
</evidence>
<dbReference type="Proteomes" id="UP000030528">
    <property type="component" value="Unassembled WGS sequence"/>
</dbReference>
<dbReference type="AlphaFoldDB" id="A0A0A5GJS8"/>
<feature type="active site" evidence="4">
    <location>
        <position position="277"/>
    </location>
</feature>
<evidence type="ECO:0000256" key="4">
    <source>
        <dbReference type="PIRSR" id="PIRSR036492-1"/>
    </source>
</evidence>
<name>A0A0A5GJS8_9BACI</name>
<dbReference type="InterPro" id="IPR050740">
    <property type="entry name" value="Aldehyde_DH_Superfamily"/>
</dbReference>
<dbReference type="GO" id="GO:0006081">
    <property type="term" value="P:aldehyde metabolic process"/>
    <property type="evidence" value="ECO:0007669"/>
    <property type="project" value="InterPro"/>
</dbReference>
<dbReference type="InterPro" id="IPR015590">
    <property type="entry name" value="Aldehyde_DH_dom"/>
</dbReference>
<dbReference type="eggNOG" id="COG1012">
    <property type="taxonomic scope" value="Bacteria"/>
</dbReference>
<dbReference type="Pfam" id="PF00171">
    <property type="entry name" value="Aldedh"/>
    <property type="match status" value="1"/>
</dbReference>
<dbReference type="PANTHER" id="PTHR43353:SF5">
    <property type="entry name" value="SUCCINATE-SEMIALDEHYDE DEHYDROGENASE, MITOCHONDRIAL"/>
    <property type="match status" value="1"/>
</dbReference>
<dbReference type="PROSITE" id="PS00070">
    <property type="entry name" value="ALDEHYDE_DEHYDR_CYS"/>
    <property type="match status" value="1"/>
</dbReference>
<proteinExistence type="inferred from homology"/>
<dbReference type="FunFam" id="3.40.309.10:FF:000004">
    <property type="entry name" value="Succinate-semialdehyde dehydrogenase I"/>
    <property type="match status" value="1"/>
</dbReference>
<dbReference type="RefSeq" id="WP_026799623.1">
    <property type="nucleotide sequence ID" value="NZ_AULI01000002.1"/>
</dbReference>
<dbReference type="Gene3D" id="3.40.605.10">
    <property type="entry name" value="Aldehyde Dehydrogenase, Chain A, domain 1"/>
    <property type="match status" value="1"/>
</dbReference>
<dbReference type="STRING" id="1385510.GCA_000425205_00862"/>
<evidence type="ECO:0000256" key="3">
    <source>
        <dbReference type="PIRNR" id="PIRNR036492"/>
    </source>
</evidence>
<feature type="domain" description="Aldehyde dehydrogenase" evidence="5">
    <location>
        <begin position="14"/>
        <end position="466"/>
    </location>
</feature>
<dbReference type="Gene3D" id="3.40.309.10">
    <property type="entry name" value="Aldehyde Dehydrogenase, Chain A, domain 2"/>
    <property type="match status" value="1"/>
</dbReference>
<dbReference type="PIRSF" id="PIRSF036492">
    <property type="entry name" value="ALDH"/>
    <property type="match status" value="1"/>
</dbReference>
<keyword evidence="7" id="KW-1185">Reference proteome</keyword>
<dbReference type="CDD" id="cd07103">
    <property type="entry name" value="ALDH_F5_SSADH_GabD"/>
    <property type="match status" value="1"/>
</dbReference>
<dbReference type="EMBL" id="AVPE01000007">
    <property type="protein sequence ID" value="KGX92264.1"/>
    <property type="molecule type" value="Genomic_DNA"/>
</dbReference>
<gene>
    <name evidence="6" type="primary">gabD</name>
    <name evidence="6" type="ORF">N781_18430</name>
</gene>
<feature type="active site" evidence="4">
    <location>
        <position position="243"/>
    </location>
</feature>
<dbReference type="GO" id="GO:0009450">
    <property type="term" value="P:gamma-aminobutyric acid catabolic process"/>
    <property type="evidence" value="ECO:0007669"/>
    <property type="project" value="InterPro"/>
</dbReference>
<dbReference type="NCBIfam" id="TIGR01780">
    <property type="entry name" value="SSADH"/>
    <property type="match status" value="1"/>
</dbReference>
<evidence type="ECO:0000256" key="2">
    <source>
        <dbReference type="ARBA" id="ARBA00023002"/>
    </source>
</evidence>
<dbReference type="InterPro" id="IPR010102">
    <property type="entry name" value="Succ_semiAld_DH"/>
</dbReference>